<evidence type="ECO:0000256" key="5">
    <source>
        <dbReference type="ARBA" id="ARBA00022840"/>
    </source>
</evidence>
<evidence type="ECO:0000256" key="1">
    <source>
        <dbReference type="ARBA" id="ARBA00007894"/>
    </source>
</evidence>
<dbReference type="InterPro" id="IPR008925">
    <property type="entry name" value="aa_tRNA-synth_I_cd-bd_sf"/>
</dbReference>
<feature type="domain" description="Aminoacyl-tRNA synthetase class I anticodon-binding" evidence="11">
    <location>
        <begin position="559"/>
        <end position="596"/>
    </location>
</feature>
<evidence type="ECO:0000256" key="3">
    <source>
        <dbReference type="ARBA" id="ARBA00022598"/>
    </source>
</evidence>
<evidence type="ECO:0000256" key="9">
    <source>
        <dbReference type="RuleBase" id="RU363037"/>
    </source>
</evidence>
<dbReference type="InterPro" id="IPR033910">
    <property type="entry name" value="GluRS_core"/>
</dbReference>
<sequence length="616" mass="68864">MQLLLSKARTIPSFRWVCQSCRSLAESSKEAKRVHYHTQTASQLLRDGKPARTRFAPSPTGYLHLGSLRTALFNYLVAKATGGQLLLRIEDTDQKRTLPDAEKRLYEDLEWAGLEWDEGPKIGGPFGPYKQSERIDLYRDHAGKLLDSGNAYRCFCTPERLHEMAQHRAARGLPPDYDGKCRHVPKDESDDRAFKGESHVVRLKAPDKYPVHNDLVYGVVRQRGSSSSHSTINPSAPGKGPGAFGNLDDPILLKSDGFPTYHLANVVDDHLMEITHVIRGTEWISSTPKHLAMYQAFGWEPPAFAHVGLLLDKNRHKLSKRTGSKDISTYRQEGIFPETLTNFVALLGWSHKNSSDIMSMQDLIKHASLKYTTGDSVVAFEKLDFLQKCHAARYATIGESSNPLHSLRHLAVKPIVKLLDVAAPGLPVYAAHREGEARERFISTILALDARHYTNPAKFITRNMPFFVAPNVSEISATIPNFELDGVSFIPTPETMSLFNAILEIENEDWEVDVIRERIAWIAQQGTGLIVAAMDEGKSGGEGQSVEEIEKRVAKGWNKMVHRYLRWAISAGKPGPGGADTMSILGRQESFRRLRLAEGIMKDDWAKKKALLGEDL</sequence>
<proteinExistence type="inferred from homology"/>
<dbReference type="EMBL" id="JAZHXI010000001">
    <property type="protein sequence ID" value="KAL2075602.1"/>
    <property type="molecule type" value="Genomic_DNA"/>
</dbReference>
<keyword evidence="6 9" id="KW-0648">Protein biosynthesis</keyword>
<dbReference type="InterPro" id="IPR014729">
    <property type="entry name" value="Rossmann-like_a/b/a_fold"/>
</dbReference>
<protein>
    <recommendedName>
        <fullName evidence="2">glutamate--tRNA ligase</fullName>
        <ecNumber evidence="2">6.1.1.17</ecNumber>
    </recommendedName>
    <alternativeName>
        <fullName evidence="8">Glutamyl-tRNA synthetase</fullName>
    </alternativeName>
</protein>
<dbReference type="InterPro" id="IPR020058">
    <property type="entry name" value="Glu/Gln-tRNA-synth_Ib_cat-dom"/>
</dbReference>
<dbReference type="Gene3D" id="3.40.50.620">
    <property type="entry name" value="HUPs"/>
    <property type="match status" value="1"/>
</dbReference>
<gene>
    <name evidence="12" type="ORF">VTL71DRAFT_545</name>
</gene>
<dbReference type="InterPro" id="IPR045462">
    <property type="entry name" value="aa-tRNA-synth_I_cd-bd"/>
</dbReference>
<dbReference type="Gene3D" id="1.10.10.350">
    <property type="match status" value="1"/>
</dbReference>
<dbReference type="InterPro" id="IPR004527">
    <property type="entry name" value="Glu-tRNA-ligase_bac/mito"/>
</dbReference>
<evidence type="ECO:0000259" key="10">
    <source>
        <dbReference type="Pfam" id="PF00749"/>
    </source>
</evidence>
<dbReference type="EC" id="6.1.1.17" evidence="2"/>
<dbReference type="InterPro" id="IPR049940">
    <property type="entry name" value="GluQ/Sye"/>
</dbReference>
<keyword evidence="3 9" id="KW-0436">Ligase</keyword>
<dbReference type="Pfam" id="PF00749">
    <property type="entry name" value="tRNA-synt_1c"/>
    <property type="match status" value="1"/>
</dbReference>
<dbReference type="PANTHER" id="PTHR43311">
    <property type="entry name" value="GLUTAMATE--TRNA LIGASE"/>
    <property type="match status" value="1"/>
</dbReference>
<keyword evidence="13" id="KW-1185">Reference proteome</keyword>
<reference evidence="12 13" key="1">
    <citation type="journal article" date="2024" name="Commun. Biol.">
        <title>Comparative genomic analysis of thermophilic fungi reveals convergent evolutionary adaptations and gene losses.</title>
        <authorList>
            <person name="Steindorff A.S."/>
            <person name="Aguilar-Pontes M.V."/>
            <person name="Robinson A.J."/>
            <person name="Andreopoulos B."/>
            <person name="LaButti K."/>
            <person name="Kuo A."/>
            <person name="Mondo S."/>
            <person name="Riley R."/>
            <person name="Otillar R."/>
            <person name="Haridas S."/>
            <person name="Lipzen A."/>
            <person name="Grimwood J."/>
            <person name="Schmutz J."/>
            <person name="Clum A."/>
            <person name="Reid I.D."/>
            <person name="Moisan M.C."/>
            <person name="Butler G."/>
            <person name="Nguyen T.T.M."/>
            <person name="Dewar K."/>
            <person name="Conant G."/>
            <person name="Drula E."/>
            <person name="Henrissat B."/>
            <person name="Hansel C."/>
            <person name="Singer S."/>
            <person name="Hutchinson M.I."/>
            <person name="de Vries R.P."/>
            <person name="Natvig D.O."/>
            <person name="Powell A.J."/>
            <person name="Tsang A."/>
            <person name="Grigoriev I.V."/>
        </authorList>
    </citation>
    <scope>NUCLEOTIDE SEQUENCE [LARGE SCALE GENOMIC DNA]</scope>
    <source>
        <strain evidence="12 13">CBS 494.80</strain>
    </source>
</reference>
<keyword evidence="4 9" id="KW-0547">Nucleotide-binding</keyword>
<evidence type="ECO:0000313" key="13">
    <source>
        <dbReference type="Proteomes" id="UP001595075"/>
    </source>
</evidence>
<evidence type="ECO:0000313" key="12">
    <source>
        <dbReference type="EMBL" id="KAL2075602.1"/>
    </source>
</evidence>
<dbReference type="Proteomes" id="UP001595075">
    <property type="component" value="Unassembled WGS sequence"/>
</dbReference>
<keyword evidence="5 9" id="KW-0067">ATP-binding</keyword>
<name>A0ABR4D1A2_9HELO</name>
<dbReference type="PRINTS" id="PR00987">
    <property type="entry name" value="TRNASYNTHGLU"/>
</dbReference>
<evidence type="ECO:0000259" key="11">
    <source>
        <dbReference type="Pfam" id="PF19269"/>
    </source>
</evidence>
<dbReference type="HAMAP" id="MF_00022">
    <property type="entry name" value="Glu_tRNA_synth_type1"/>
    <property type="match status" value="1"/>
</dbReference>
<evidence type="ECO:0000256" key="4">
    <source>
        <dbReference type="ARBA" id="ARBA00022741"/>
    </source>
</evidence>
<dbReference type="CDD" id="cd00808">
    <property type="entry name" value="GluRS_core"/>
    <property type="match status" value="1"/>
</dbReference>
<comment type="similarity">
    <text evidence="1">Belongs to the class-I aminoacyl-tRNA synthetase family. Glutamate--tRNA ligase type 1 subfamily.</text>
</comment>
<organism evidence="12 13">
    <name type="scientific">Oculimacula yallundae</name>
    <dbReference type="NCBI Taxonomy" id="86028"/>
    <lineage>
        <taxon>Eukaryota</taxon>
        <taxon>Fungi</taxon>
        <taxon>Dikarya</taxon>
        <taxon>Ascomycota</taxon>
        <taxon>Pezizomycotina</taxon>
        <taxon>Leotiomycetes</taxon>
        <taxon>Helotiales</taxon>
        <taxon>Ploettnerulaceae</taxon>
        <taxon>Oculimacula</taxon>
    </lineage>
</organism>
<dbReference type="Pfam" id="PF19269">
    <property type="entry name" value="Anticodon_2"/>
    <property type="match status" value="1"/>
</dbReference>
<feature type="domain" description="Glutamyl/glutaminyl-tRNA synthetase class Ib catalytic" evidence="10">
    <location>
        <begin position="52"/>
        <end position="371"/>
    </location>
</feature>
<evidence type="ECO:0000256" key="2">
    <source>
        <dbReference type="ARBA" id="ARBA00012835"/>
    </source>
</evidence>
<dbReference type="SUPFAM" id="SSF48163">
    <property type="entry name" value="An anticodon-binding domain of class I aminoacyl-tRNA synthetases"/>
    <property type="match status" value="1"/>
</dbReference>
<accession>A0ABR4D1A2</accession>
<dbReference type="InterPro" id="IPR020751">
    <property type="entry name" value="aa-tRNA-synth_I_codon-bd_sub2"/>
</dbReference>
<evidence type="ECO:0000256" key="8">
    <source>
        <dbReference type="ARBA" id="ARBA00030865"/>
    </source>
</evidence>
<evidence type="ECO:0000256" key="7">
    <source>
        <dbReference type="ARBA" id="ARBA00023146"/>
    </source>
</evidence>
<dbReference type="NCBIfam" id="TIGR00464">
    <property type="entry name" value="gltX_bact"/>
    <property type="match status" value="1"/>
</dbReference>
<dbReference type="PANTHER" id="PTHR43311:SF2">
    <property type="entry name" value="GLUTAMATE--TRNA LIGASE, MITOCHONDRIAL-RELATED"/>
    <property type="match status" value="1"/>
</dbReference>
<dbReference type="InterPro" id="IPR000924">
    <property type="entry name" value="Glu/Gln-tRNA-synth"/>
</dbReference>
<evidence type="ECO:0000256" key="6">
    <source>
        <dbReference type="ARBA" id="ARBA00022917"/>
    </source>
</evidence>
<dbReference type="SUPFAM" id="SSF52374">
    <property type="entry name" value="Nucleotidylyl transferase"/>
    <property type="match status" value="1"/>
</dbReference>
<keyword evidence="7 9" id="KW-0030">Aminoacyl-tRNA synthetase</keyword>
<comment type="caution">
    <text evidence="12">The sequence shown here is derived from an EMBL/GenBank/DDBJ whole genome shotgun (WGS) entry which is preliminary data.</text>
</comment>